<sequence length="153" mass="16750">MLFDYDDVDRLSLTTLPNAVAVDHTYDNADQLTGLAWQKAGQASTGNIGYCYNSLGQIVGQTGGFSSQALPAASTGASGFDDANRQLSYNSQALTYEDKVQALPSTARPAPKRLRANICFIYDPYIESNRSHHGHRQYRRRPARPTAPCVHGE</sequence>
<reference evidence="2 3" key="1">
    <citation type="submission" date="2014-09" db="EMBL/GenBank/DDBJ databases">
        <authorList>
            <person name="Regsiter A."/>
        </authorList>
    </citation>
    <scope>NUCLEOTIDE SEQUENCE [LARGE SCALE GENOMIC DNA]</scope>
</reference>
<evidence type="ECO:0000313" key="3">
    <source>
        <dbReference type="Proteomes" id="UP000052230"/>
    </source>
</evidence>
<accession>A0A0U5FME6</accession>
<organism evidence="2 3">
    <name type="scientific">Xanthomonas citri pv. citri</name>
    <dbReference type="NCBI Taxonomy" id="611301"/>
    <lineage>
        <taxon>Bacteria</taxon>
        <taxon>Pseudomonadati</taxon>
        <taxon>Pseudomonadota</taxon>
        <taxon>Gammaproteobacteria</taxon>
        <taxon>Lysobacterales</taxon>
        <taxon>Lysobacteraceae</taxon>
        <taxon>Xanthomonas</taxon>
    </lineage>
</organism>
<gene>
    <name evidence="2" type="ORF">XAC3562_840204</name>
</gene>
<keyword evidence="3" id="KW-1185">Reference proteome</keyword>
<feature type="compositionally biased region" description="Basic residues" evidence="1">
    <location>
        <begin position="131"/>
        <end position="143"/>
    </location>
</feature>
<name>A0A0U5FME6_XANCI</name>
<dbReference type="Proteomes" id="UP000052230">
    <property type="component" value="Unassembled WGS sequence"/>
</dbReference>
<dbReference type="EMBL" id="CCXZ01000182">
    <property type="protein sequence ID" value="CEG18549.1"/>
    <property type="molecule type" value="Genomic_DNA"/>
</dbReference>
<dbReference type="Gene3D" id="2.180.10.10">
    <property type="entry name" value="RHS repeat-associated core"/>
    <property type="match status" value="1"/>
</dbReference>
<proteinExistence type="predicted"/>
<evidence type="ECO:0000256" key="1">
    <source>
        <dbReference type="SAM" id="MobiDB-lite"/>
    </source>
</evidence>
<evidence type="ECO:0000313" key="2">
    <source>
        <dbReference type="EMBL" id="CEG18549.1"/>
    </source>
</evidence>
<feature type="region of interest" description="Disordered" evidence="1">
    <location>
        <begin position="131"/>
        <end position="153"/>
    </location>
</feature>
<dbReference type="AlphaFoldDB" id="A0A0U5FME6"/>
<comment type="caution">
    <text evidence="2">The sequence shown here is derived from an EMBL/GenBank/DDBJ whole genome shotgun (WGS) entry which is preliminary data.</text>
</comment>
<protein>
    <submittedName>
        <fullName evidence="2">Uncharacterized protein</fullName>
    </submittedName>
</protein>